<dbReference type="InParanoid" id="A0A251TC27"/>
<name>A0A251TC27_HELAN</name>
<evidence type="ECO:0000313" key="2">
    <source>
        <dbReference type="EMBL" id="KAF5782174.1"/>
    </source>
</evidence>
<feature type="region of interest" description="Disordered" evidence="1">
    <location>
        <begin position="1"/>
        <end position="26"/>
    </location>
</feature>
<protein>
    <submittedName>
        <fullName evidence="3">Uncharacterized protein</fullName>
    </submittedName>
</protein>
<reference evidence="3" key="2">
    <citation type="submission" date="2017-02" db="EMBL/GenBank/DDBJ databases">
        <title>Sunflower complete genome.</title>
        <authorList>
            <person name="Langlade N."/>
            <person name="Munos S."/>
        </authorList>
    </citation>
    <scope>NUCLEOTIDE SEQUENCE [LARGE SCALE GENOMIC DNA]</scope>
    <source>
        <tissue evidence="3">Leaves</tissue>
    </source>
</reference>
<evidence type="ECO:0000313" key="3">
    <source>
        <dbReference type="EMBL" id="OTG08212.1"/>
    </source>
</evidence>
<accession>A0A251TC27</accession>
<dbReference type="Proteomes" id="UP000215914">
    <property type="component" value="Chromosome 11"/>
</dbReference>
<proteinExistence type="predicted"/>
<sequence>MNGMKDMPTLSLPATGVSSGEGTSIRPHPMMHITFFWAKNREILFPGWPGSSTGRNHDSQEVIRSLSNET</sequence>
<dbReference type="EMBL" id="CM007900">
    <property type="protein sequence ID" value="OTG08212.1"/>
    <property type="molecule type" value="Genomic_DNA"/>
</dbReference>
<dbReference type="Gramene" id="mRNA:HanXRQr2_Chr11g0492481">
    <property type="protein sequence ID" value="mRNA:HanXRQr2_Chr11g0492481"/>
    <property type="gene ID" value="HanXRQr2_Chr11g0492481"/>
</dbReference>
<reference evidence="2" key="3">
    <citation type="submission" date="2020-06" db="EMBL/GenBank/DDBJ databases">
        <title>Helianthus annuus Genome sequencing and assembly Release 2.</title>
        <authorList>
            <person name="Gouzy J."/>
            <person name="Langlade N."/>
            <person name="Munos S."/>
        </authorList>
    </citation>
    <scope>NUCLEOTIDE SEQUENCE</scope>
    <source>
        <tissue evidence="2">Leaves</tissue>
    </source>
</reference>
<dbReference type="EMBL" id="MNCJ02000326">
    <property type="protein sequence ID" value="KAF5782174.1"/>
    <property type="molecule type" value="Genomic_DNA"/>
</dbReference>
<organism evidence="3 4">
    <name type="scientific">Helianthus annuus</name>
    <name type="common">Common sunflower</name>
    <dbReference type="NCBI Taxonomy" id="4232"/>
    <lineage>
        <taxon>Eukaryota</taxon>
        <taxon>Viridiplantae</taxon>
        <taxon>Streptophyta</taxon>
        <taxon>Embryophyta</taxon>
        <taxon>Tracheophyta</taxon>
        <taxon>Spermatophyta</taxon>
        <taxon>Magnoliopsida</taxon>
        <taxon>eudicotyledons</taxon>
        <taxon>Gunneridae</taxon>
        <taxon>Pentapetalae</taxon>
        <taxon>asterids</taxon>
        <taxon>campanulids</taxon>
        <taxon>Asterales</taxon>
        <taxon>Asteraceae</taxon>
        <taxon>Asteroideae</taxon>
        <taxon>Heliantheae alliance</taxon>
        <taxon>Heliantheae</taxon>
        <taxon>Helianthus</taxon>
    </lineage>
</organism>
<keyword evidence="4" id="KW-1185">Reference proteome</keyword>
<evidence type="ECO:0000313" key="4">
    <source>
        <dbReference type="Proteomes" id="UP000215914"/>
    </source>
</evidence>
<gene>
    <name evidence="3" type="ORF">HannXRQ_Chr11g0339181</name>
    <name evidence="2" type="ORF">HanXRQr2_Chr11g0492481</name>
</gene>
<feature type="region of interest" description="Disordered" evidence="1">
    <location>
        <begin position="47"/>
        <end position="70"/>
    </location>
</feature>
<reference evidence="2 4" key="1">
    <citation type="journal article" date="2017" name="Nature">
        <title>The sunflower genome provides insights into oil metabolism, flowering and Asterid evolution.</title>
        <authorList>
            <person name="Badouin H."/>
            <person name="Gouzy J."/>
            <person name="Grassa C.J."/>
            <person name="Murat F."/>
            <person name="Staton S.E."/>
            <person name="Cottret L."/>
            <person name="Lelandais-Briere C."/>
            <person name="Owens G.L."/>
            <person name="Carrere S."/>
            <person name="Mayjonade B."/>
            <person name="Legrand L."/>
            <person name="Gill N."/>
            <person name="Kane N.C."/>
            <person name="Bowers J.E."/>
            <person name="Hubner S."/>
            <person name="Bellec A."/>
            <person name="Berard A."/>
            <person name="Berges H."/>
            <person name="Blanchet N."/>
            <person name="Boniface M.C."/>
            <person name="Brunel D."/>
            <person name="Catrice O."/>
            <person name="Chaidir N."/>
            <person name="Claudel C."/>
            <person name="Donnadieu C."/>
            <person name="Faraut T."/>
            <person name="Fievet G."/>
            <person name="Helmstetter N."/>
            <person name="King M."/>
            <person name="Knapp S.J."/>
            <person name="Lai Z."/>
            <person name="Le Paslier M.C."/>
            <person name="Lippi Y."/>
            <person name="Lorenzon L."/>
            <person name="Mandel J.R."/>
            <person name="Marage G."/>
            <person name="Marchand G."/>
            <person name="Marquand E."/>
            <person name="Bret-Mestries E."/>
            <person name="Morien E."/>
            <person name="Nambeesan S."/>
            <person name="Nguyen T."/>
            <person name="Pegot-Espagnet P."/>
            <person name="Pouilly N."/>
            <person name="Raftis F."/>
            <person name="Sallet E."/>
            <person name="Schiex T."/>
            <person name="Thomas J."/>
            <person name="Vandecasteele C."/>
            <person name="Vares D."/>
            <person name="Vear F."/>
            <person name="Vautrin S."/>
            <person name="Crespi M."/>
            <person name="Mangin B."/>
            <person name="Burke J.M."/>
            <person name="Salse J."/>
            <person name="Munos S."/>
            <person name="Vincourt P."/>
            <person name="Rieseberg L.H."/>
            <person name="Langlade N.B."/>
        </authorList>
    </citation>
    <scope>NUCLEOTIDE SEQUENCE [LARGE SCALE GENOMIC DNA]</scope>
    <source>
        <strain evidence="4">cv. SF193</strain>
        <tissue evidence="2">Leaves</tissue>
    </source>
</reference>
<dbReference type="AlphaFoldDB" id="A0A251TC27"/>
<evidence type="ECO:0000256" key="1">
    <source>
        <dbReference type="SAM" id="MobiDB-lite"/>
    </source>
</evidence>